<sequence length="187" mass="21207">MNTMVMVLKLGRLTIELSTVFKNRPDEMWPRGHKGALSLSEVLGTIHEVCKTQPFDSQDYSLKTSFLPIFDWIRLRFYRIMYNACLNKDPRITYCIPFCAMPSLEQLATLKALTSPEPQVVADAVHEVLGAADWVVTVMKVNFRAVPQAHLDVQSFPDSSWCSVYIGIDSATDSYLFEIQIARILLS</sequence>
<proteinExistence type="predicted"/>
<evidence type="ECO:0000313" key="2">
    <source>
        <dbReference type="WBParaSite" id="L893_g17481.t1"/>
    </source>
</evidence>
<dbReference type="AlphaFoldDB" id="A0A1I7YL69"/>
<keyword evidence="1" id="KW-1185">Reference proteome</keyword>
<accession>A0A1I7YL69</accession>
<dbReference type="WBParaSite" id="L893_g17481.t1">
    <property type="protein sequence ID" value="L893_g17481.t1"/>
    <property type="gene ID" value="L893_g17481"/>
</dbReference>
<name>A0A1I7YL69_9BILA</name>
<protein>
    <submittedName>
        <fullName evidence="2">DZF domain-containing protein</fullName>
    </submittedName>
</protein>
<evidence type="ECO:0000313" key="1">
    <source>
        <dbReference type="Proteomes" id="UP000095287"/>
    </source>
</evidence>
<organism evidence="1 2">
    <name type="scientific">Steinernema glaseri</name>
    <dbReference type="NCBI Taxonomy" id="37863"/>
    <lineage>
        <taxon>Eukaryota</taxon>
        <taxon>Metazoa</taxon>
        <taxon>Ecdysozoa</taxon>
        <taxon>Nematoda</taxon>
        <taxon>Chromadorea</taxon>
        <taxon>Rhabditida</taxon>
        <taxon>Tylenchina</taxon>
        <taxon>Panagrolaimomorpha</taxon>
        <taxon>Strongyloidoidea</taxon>
        <taxon>Steinernematidae</taxon>
        <taxon>Steinernema</taxon>
    </lineage>
</organism>
<reference evidence="2" key="1">
    <citation type="submission" date="2016-11" db="UniProtKB">
        <authorList>
            <consortium name="WormBaseParasite"/>
        </authorList>
    </citation>
    <scope>IDENTIFICATION</scope>
</reference>
<dbReference type="Proteomes" id="UP000095287">
    <property type="component" value="Unplaced"/>
</dbReference>